<evidence type="ECO:0000256" key="9">
    <source>
        <dbReference type="ARBA" id="ARBA00071212"/>
    </source>
</evidence>
<evidence type="ECO:0000256" key="2">
    <source>
        <dbReference type="ARBA" id="ARBA00011003"/>
    </source>
</evidence>
<feature type="region of interest" description="Disordered" evidence="10">
    <location>
        <begin position="1"/>
        <end position="71"/>
    </location>
</feature>
<evidence type="ECO:0000259" key="13">
    <source>
        <dbReference type="Pfam" id="PF25467"/>
    </source>
</evidence>
<dbReference type="Pfam" id="PF25467">
    <property type="entry name" value="NOL9_C"/>
    <property type="match status" value="1"/>
</dbReference>
<comment type="subcellular location">
    <subcellularLocation>
        <location evidence="1">Nucleus</location>
        <location evidence="1">Nucleolus</location>
    </subcellularLocation>
</comment>
<dbReference type="InterPro" id="IPR057570">
    <property type="entry name" value="NOL9_C"/>
</dbReference>
<keyword evidence="8" id="KW-0539">Nucleus</keyword>
<evidence type="ECO:0000256" key="4">
    <source>
        <dbReference type="ARBA" id="ARBA00022679"/>
    </source>
</evidence>
<dbReference type="GO" id="GO:0000448">
    <property type="term" value="P:cleavage in ITS2 between 5.8S rRNA and LSU-rRNA of tricistronic rRNA transcript (SSU-rRNA, 5.8S rRNA, LSU-rRNA)"/>
    <property type="evidence" value="ECO:0007669"/>
    <property type="project" value="TreeGrafter"/>
</dbReference>
<sequence>MSGRHQDLGSNSSVDEMSGKLSNMSTQDLKKKPKQKKKHSLEQKVKAVDISTKKKKIHSEQRSQKVHETEYRDISDTEHVLTPGTCSNMFEVKENWEENEASGVSAMQNRNDDTPKTNGHHSNVGRTGTMNLFDKKKSNFSYYLEANRSALLRCCPNTVINFNGVLNVKVLQGSIRIAGYMVTKHESRPIKVYSLNSYTYIPIELIKSERDKVKTKKLTKAMREIGVSEDNMHTILECLEPNEILLYIQLAAESSPRDKVLFHMIGRLNISIPYLLPDKAYFHQHEEPADLLEKHLKTRFFKTINNTIGAPVLTEPPEWSQLFSQCVQPQTARLVLCGGSGVGKTTLLRYLINRSVAEFGKALVIDLDPGQTEFYLPGTLSATVIDEPIFGPNFVHILNRGRLPEKCLFLGDVKIHSTAHYYIDQVCSILNYCHTCEEFQSIPWFVNTMGYVRDQGMAMNCRIIQETRPTHVVQIQGKKPDENFPSDLTPNFVRQSSFRSNHNKESRGDTVGLNFELIVLDSVKNKPFDNMNKSLKPADKRKNVLIAYWSPMYNEIKPEYSVNQLTPYGCQLKHLSVECVTGTSGGGLKRHEIFAAMNGEMVALCVANNGTTQEQTHCLGYGIVYCIDPDRHELFILTPLDLNQMARVKTLLLGSPSLSLPRKFLDARCKELYAARLPYAVSGEGQITSKTTSRSYRQPAKFRTRASKS</sequence>
<dbReference type="Pfam" id="PF16575">
    <property type="entry name" value="CLP1_P"/>
    <property type="match status" value="1"/>
</dbReference>
<feature type="compositionally biased region" description="Polar residues" evidence="10">
    <location>
        <begin position="8"/>
        <end position="27"/>
    </location>
</feature>
<accession>A0A8D8LN73</accession>
<evidence type="ECO:0000259" key="12">
    <source>
        <dbReference type="Pfam" id="PF24419"/>
    </source>
</evidence>
<dbReference type="PANTHER" id="PTHR12755:SF3">
    <property type="entry name" value="POLYNUCLEOTIDE 5'-HYDROXYL-KINASE NOL9"/>
    <property type="match status" value="1"/>
</dbReference>
<evidence type="ECO:0000256" key="3">
    <source>
        <dbReference type="ARBA" id="ARBA00022552"/>
    </source>
</evidence>
<comment type="similarity">
    <text evidence="2">Belongs to the Clp1 family. NOL9/GRC3 subfamily.</text>
</comment>
<keyword evidence="7" id="KW-0067">ATP-binding</keyword>
<keyword evidence="6 14" id="KW-0418">Kinase</keyword>
<proteinExistence type="inferred from homology"/>
<feature type="compositionally biased region" description="Polar residues" evidence="10">
    <location>
        <begin position="116"/>
        <end position="130"/>
    </location>
</feature>
<feature type="region of interest" description="Disordered" evidence="10">
    <location>
        <begin position="99"/>
        <end position="130"/>
    </location>
</feature>
<organism evidence="14">
    <name type="scientific">Cacopsylla melanoneura</name>
    <dbReference type="NCBI Taxonomy" id="428564"/>
    <lineage>
        <taxon>Eukaryota</taxon>
        <taxon>Metazoa</taxon>
        <taxon>Ecdysozoa</taxon>
        <taxon>Arthropoda</taxon>
        <taxon>Hexapoda</taxon>
        <taxon>Insecta</taxon>
        <taxon>Pterygota</taxon>
        <taxon>Neoptera</taxon>
        <taxon>Paraneoptera</taxon>
        <taxon>Hemiptera</taxon>
        <taxon>Sternorrhyncha</taxon>
        <taxon>Psylloidea</taxon>
        <taxon>Psyllidae</taxon>
        <taxon>Psyllinae</taxon>
        <taxon>Cacopsylla</taxon>
    </lineage>
</organism>
<name>A0A8D8LN73_9HEMI</name>
<reference evidence="14" key="1">
    <citation type="submission" date="2021-05" db="EMBL/GenBank/DDBJ databases">
        <authorList>
            <person name="Alioto T."/>
            <person name="Alioto T."/>
            <person name="Gomez Garrido J."/>
        </authorList>
    </citation>
    <scope>NUCLEOTIDE SEQUENCE</scope>
</reference>
<dbReference type="PANTHER" id="PTHR12755">
    <property type="entry name" value="CLEAVAGE/POLYADENYLATION FACTOR IA SUBUNIT CLP1P"/>
    <property type="match status" value="1"/>
</dbReference>
<evidence type="ECO:0000256" key="8">
    <source>
        <dbReference type="ARBA" id="ARBA00023242"/>
    </source>
</evidence>
<dbReference type="EMBL" id="HBUF01298160">
    <property type="protein sequence ID" value="CAG6690574.1"/>
    <property type="molecule type" value="Transcribed_RNA"/>
</dbReference>
<evidence type="ECO:0000256" key="7">
    <source>
        <dbReference type="ARBA" id="ARBA00022840"/>
    </source>
</evidence>
<dbReference type="AlphaFoldDB" id="A0A8D8LN73"/>
<dbReference type="InterPro" id="IPR027417">
    <property type="entry name" value="P-loop_NTPase"/>
</dbReference>
<feature type="region of interest" description="Disordered" evidence="10">
    <location>
        <begin position="688"/>
        <end position="709"/>
    </location>
</feature>
<evidence type="ECO:0000256" key="6">
    <source>
        <dbReference type="ARBA" id="ARBA00022777"/>
    </source>
</evidence>
<dbReference type="GO" id="GO:0005524">
    <property type="term" value="F:ATP binding"/>
    <property type="evidence" value="ECO:0007669"/>
    <property type="project" value="UniProtKB-KW"/>
</dbReference>
<feature type="compositionally biased region" description="Basic residues" evidence="10">
    <location>
        <begin position="700"/>
        <end position="709"/>
    </location>
</feature>
<dbReference type="GO" id="GO:0005730">
    <property type="term" value="C:nucleolus"/>
    <property type="evidence" value="ECO:0007669"/>
    <property type="project" value="UniProtKB-SubCell"/>
</dbReference>
<dbReference type="GO" id="GO:0051731">
    <property type="term" value="F:polynucleotide 5'-hydroxyl-kinase activity"/>
    <property type="evidence" value="ECO:0007669"/>
    <property type="project" value="InterPro"/>
</dbReference>
<protein>
    <recommendedName>
        <fullName evidence="9">Polynucleotide 5'-hydroxyl-kinase NOL9</fullName>
    </recommendedName>
</protein>
<feature type="domain" description="NOL9 C-terminal" evidence="13">
    <location>
        <begin position="565"/>
        <end position="656"/>
    </location>
</feature>
<evidence type="ECO:0000256" key="5">
    <source>
        <dbReference type="ARBA" id="ARBA00022741"/>
    </source>
</evidence>
<keyword evidence="3" id="KW-0698">rRNA processing</keyword>
<dbReference type="InterPro" id="IPR045116">
    <property type="entry name" value="Clp1/Grc3"/>
</dbReference>
<evidence type="ECO:0000256" key="1">
    <source>
        <dbReference type="ARBA" id="ARBA00004604"/>
    </source>
</evidence>
<keyword evidence="5" id="KW-0547">Nucleotide-binding</keyword>
<feature type="domain" description="NOL9 N-terminal" evidence="12">
    <location>
        <begin position="148"/>
        <end position="249"/>
    </location>
</feature>
<feature type="domain" description="Clp1 P-loop" evidence="11">
    <location>
        <begin position="338"/>
        <end position="493"/>
    </location>
</feature>
<evidence type="ECO:0000259" key="11">
    <source>
        <dbReference type="Pfam" id="PF16575"/>
    </source>
</evidence>
<evidence type="ECO:0000313" key="14">
    <source>
        <dbReference type="EMBL" id="CAG6613249.1"/>
    </source>
</evidence>
<dbReference type="SUPFAM" id="SSF52540">
    <property type="entry name" value="P-loop containing nucleoside triphosphate hydrolases"/>
    <property type="match status" value="1"/>
</dbReference>
<dbReference type="EMBL" id="HBUF01026962">
    <property type="protein sequence ID" value="CAG6613249.1"/>
    <property type="molecule type" value="Transcribed_RNA"/>
</dbReference>
<dbReference type="Gene3D" id="3.40.50.300">
    <property type="entry name" value="P-loop containing nucleotide triphosphate hydrolases"/>
    <property type="match status" value="1"/>
</dbReference>
<feature type="compositionally biased region" description="Basic and acidic residues" evidence="10">
    <location>
        <begin position="58"/>
        <end position="71"/>
    </location>
</feature>
<dbReference type="InterPro" id="IPR032319">
    <property type="entry name" value="CLP1_P"/>
</dbReference>
<dbReference type="Pfam" id="PF24419">
    <property type="entry name" value="Cupin_NOL9"/>
    <property type="match status" value="1"/>
</dbReference>
<dbReference type="InterPro" id="IPR057573">
    <property type="entry name" value="NOL9_N"/>
</dbReference>
<keyword evidence="4" id="KW-0808">Transferase</keyword>
<evidence type="ECO:0000256" key="10">
    <source>
        <dbReference type="SAM" id="MobiDB-lite"/>
    </source>
</evidence>